<dbReference type="RefSeq" id="WP_154753473.1">
    <property type="nucleotide sequence ID" value="NZ_CP046509.1"/>
</dbReference>
<reference evidence="2 3" key="2">
    <citation type="submission" date="2019-12" db="EMBL/GenBank/DDBJ databases">
        <title>Erwinia sp. nov., isolated from droppings of birds in the Qinghai-Tiebt plateau of China.</title>
        <authorList>
            <person name="Ge Y."/>
        </authorList>
    </citation>
    <scope>NUCLEOTIDE SEQUENCE [LARGE SCALE GENOMIC DNA]</scope>
    <source>
        <strain evidence="2 3">J780</strain>
    </source>
</reference>
<evidence type="ECO:0000313" key="4">
    <source>
        <dbReference type="Proteomes" id="UP000480164"/>
    </source>
</evidence>
<dbReference type="AlphaFoldDB" id="A0A6I6ELL3"/>
<dbReference type="Proteomes" id="UP000424752">
    <property type="component" value="Chromosome"/>
</dbReference>
<dbReference type="Proteomes" id="UP000480164">
    <property type="component" value="Unassembled WGS sequence"/>
</dbReference>
<keyword evidence="4" id="KW-1185">Reference proteome</keyword>
<gene>
    <name evidence="1" type="ORF">GK011_14895</name>
    <name evidence="2" type="ORF">GN242_01170</name>
</gene>
<accession>A0A6I6ELL3</accession>
<dbReference type="EMBL" id="WLZX01000005">
    <property type="protein sequence ID" value="MTD28229.1"/>
    <property type="molecule type" value="Genomic_DNA"/>
</dbReference>
<reference evidence="1 4" key="1">
    <citation type="submission" date="2019-11" db="EMBL/GenBank/DDBJ databases">
        <title>Erwinia sp. nov., isolated from feces of birds in Tibet plateau of China.</title>
        <authorList>
            <person name="Ge Y."/>
        </authorList>
    </citation>
    <scope>NUCLEOTIDE SEQUENCE [LARGE SCALE GENOMIC DNA]</scope>
    <source>
        <strain evidence="1 4">J316</strain>
    </source>
</reference>
<evidence type="ECO:0000313" key="2">
    <source>
        <dbReference type="EMBL" id="QGU85919.1"/>
    </source>
</evidence>
<evidence type="ECO:0000313" key="1">
    <source>
        <dbReference type="EMBL" id="MTD28229.1"/>
    </source>
</evidence>
<proteinExistence type="predicted"/>
<organism evidence="2 3">
    <name type="scientific">Erwinia sorbitola</name>
    <dbReference type="NCBI Taxonomy" id="2681984"/>
    <lineage>
        <taxon>Bacteria</taxon>
        <taxon>Pseudomonadati</taxon>
        <taxon>Pseudomonadota</taxon>
        <taxon>Gammaproteobacteria</taxon>
        <taxon>Enterobacterales</taxon>
        <taxon>Erwiniaceae</taxon>
        <taxon>Erwinia</taxon>
    </lineage>
</organism>
<name>A0A6I6ELL3_9GAMM</name>
<protein>
    <submittedName>
        <fullName evidence="2">Uncharacterized protein</fullName>
    </submittedName>
</protein>
<dbReference type="KEGG" id="erwi:GN242_01170"/>
<sequence length="122" mass="14438">MKKNNRRLSIVLLEDIPFDKLIPKLEKAFSIKLPYKDDKGRDIARATMEGYSLEVVDRIDRLGDFLCDDFHILYIILNSEDDFNSSFEDSISKNLKEGNIKWKYATWSRLSESEDWRRIFPS</sequence>
<accession>A0A6L6GSC5</accession>
<dbReference type="EMBL" id="CP046509">
    <property type="protein sequence ID" value="QGU85919.1"/>
    <property type="molecule type" value="Genomic_DNA"/>
</dbReference>
<evidence type="ECO:0000313" key="3">
    <source>
        <dbReference type="Proteomes" id="UP000424752"/>
    </source>
</evidence>